<dbReference type="RefSeq" id="WP_190916282.1">
    <property type="nucleotide sequence ID" value="NZ_JACXIZ010000013.1"/>
</dbReference>
<name>A0A927BRP9_9BACL</name>
<evidence type="ECO:0000313" key="3">
    <source>
        <dbReference type="EMBL" id="MBD2845062.1"/>
    </source>
</evidence>
<evidence type="ECO:0000256" key="1">
    <source>
        <dbReference type="PIRSR" id="PIRSR016487-1"/>
    </source>
</evidence>
<dbReference type="AlphaFoldDB" id="A0A927BRP9"/>
<dbReference type="InterPro" id="IPR012042">
    <property type="entry name" value="NeuTTM/CthTTM-like"/>
</dbReference>
<dbReference type="PANTHER" id="PTHR40114:SF1">
    <property type="entry name" value="SLR0698 PROTEIN"/>
    <property type="match status" value="1"/>
</dbReference>
<sequence length="166" mass="19028">MGLEIERKFLLSGELSALLSDPRLVVRRRERIDQTYLAIDETQELRVRRLTDPASGENAYTHTFKNGNGLVREEIEYAISGELYIQLTEACGAVPLTKERITATWDALLPVEIDRYETLGLTVAEVEFASVAEAEAFEPPAWMGEDITHDRRYSNKKIWRELQRTI</sequence>
<feature type="domain" description="CYTH" evidence="2">
    <location>
        <begin position="2"/>
        <end position="165"/>
    </location>
</feature>
<dbReference type="EMBL" id="JACXIZ010000013">
    <property type="protein sequence ID" value="MBD2845062.1"/>
    <property type="molecule type" value="Genomic_DNA"/>
</dbReference>
<dbReference type="SUPFAM" id="SSF55154">
    <property type="entry name" value="CYTH-like phosphatases"/>
    <property type="match status" value="1"/>
</dbReference>
<feature type="active site" description="Proton acceptor" evidence="1">
    <location>
        <position position="36"/>
    </location>
</feature>
<dbReference type="PANTHER" id="PTHR40114">
    <property type="entry name" value="SLR0698 PROTEIN"/>
    <property type="match status" value="1"/>
</dbReference>
<dbReference type="InterPro" id="IPR033469">
    <property type="entry name" value="CYTH-like_dom_sf"/>
</dbReference>
<dbReference type="SMART" id="SM01118">
    <property type="entry name" value="CYTH"/>
    <property type="match status" value="1"/>
</dbReference>
<evidence type="ECO:0000259" key="2">
    <source>
        <dbReference type="PROSITE" id="PS51707"/>
    </source>
</evidence>
<dbReference type="PIRSF" id="PIRSF016487">
    <property type="entry name" value="CYTH_UCP016487"/>
    <property type="match status" value="1"/>
</dbReference>
<protein>
    <submittedName>
        <fullName evidence="3">CYTH domain-containing protein</fullName>
    </submittedName>
</protein>
<gene>
    <name evidence="3" type="ORF">IDH44_07655</name>
</gene>
<dbReference type="Gene3D" id="2.40.320.10">
    <property type="entry name" value="Hypothetical Protein Pfu-838710-001"/>
    <property type="match status" value="1"/>
</dbReference>
<dbReference type="Proteomes" id="UP000621560">
    <property type="component" value="Unassembled WGS sequence"/>
</dbReference>
<proteinExistence type="predicted"/>
<accession>A0A927BRP9</accession>
<dbReference type="PROSITE" id="PS51707">
    <property type="entry name" value="CYTH"/>
    <property type="match status" value="1"/>
</dbReference>
<organism evidence="3 4">
    <name type="scientific">Paenibacillus sabuli</name>
    <dbReference type="NCBI Taxonomy" id="2772509"/>
    <lineage>
        <taxon>Bacteria</taxon>
        <taxon>Bacillati</taxon>
        <taxon>Bacillota</taxon>
        <taxon>Bacilli</taxon>
        <taxon>Bacillales</taxon>
        <taxon>Paenibacillaceae</taxon>
        <taxon>Paenibacillus</taxon>
    </lineage>
</organism>
<keyword evidence="4" id="KW-1185">Reference proteome</keyword>
<dbReference type="InterPro" id="IPR023577">
    <property type="entry name" value="CYTH_domain"/>
</dbReference>
<reference evidence="3" key="1">
    <citation type="submission" date="2020-09" db="EMBL/GenBank/DDBJ databases">
        <title>A novel bacterium of genus Paenibacillus, isolated from South China Sea.</title>
        <authorList>
            <person name="Huang H."/>
            <person name="Mo K."/>
            <person name="Hu Y."/>
        </authorList>
    </citation>
    <scope>NUCLEOTIDE SEQUENCE</scope>
    <source>
        <strain evidence="3">IB182496</strain>
    </source>
</reference>
<evidence type="ECO:0000313" key="4">
    <source>
        <dbReference type="Proteomes" id="UP000621560"/>
    </source>
</evidence>
<comment type="caution">
    <text evidence="3">The sequence shown here is derived from an EMBL/GenBank/DDBJ whole genome shotgun (WGS) entry which is preliminary data.</text>
</comment>
<dbReference type="Pfam" id="PF01928">
    <property type="entry name" value="CYTH"/>
    <property type="match status" value="1"/>
</dbReference>